<dbReference type="InterPro" id="IPR056884">
    <property type="entry name" value="NPHP3-like_N"/>
</dbReference>
<dbReference type="OrthoDB" id="62952at2759"/>
<dbReference type="EMBL" id="MSFK01000044">
    <property type="protein sequence ID" value="PWY68510.1"/>
    <property type="molecule type" value="Genomic_DNA"/>
</dbReference>
<evidence type="ECO:0000313" key="3">
    <source>
        <dbReference type="EMBL" id="PWY68510.1"/>
    </source>
</evidence>
<dbReference type="InterPro" id="IPR027417">
    <property type="entry name" value="P-loop_NTPase"/>
</dbReference>
<dbReference type="InterPro" id="IPR007111">
    <property type="entry name" value="NACHT_NTPase"/>
</dbReference>
<reference evidence="3 4" key="1">
    <citation type="submission" date="2016-12" db="EMBL/GenBank/DDBJ databases">
        <title>The genomes of Aspergillus section Nigri reveals drivers in fungal speciation.</title>
        <authorList>
            <consortium name="DOE Joint Genome Institute"/>
            <person name="Vesth T.C."/>
            <person name="Nybo J."/>
            <person name="Theobald S."/>
            <person name="Brandl J."/>
            <person name="Frisvad J.C."/>
            <person name="Nielsen K.F."/>
            <person name="Lyhne E.K."/>
            <person name="Kogle M.E."/>
            <person name="Kuo A."/>
            <person name="Riley R."/>
            <person name="Clum A."/>
            <person name="Nolan M."/>
            <person name="Lipzen A."/>
            <person name="Salamov A."/>
            <person name="Henrissat B."/>
            <person name="Wiebenga A."/>
            <person name="De Vries R.P."/>
            <person name="Grigoriev I.V."/>
            <person name="Mortensen U.H."/>
            <person name="Andersen M.R."/>
            <person name="Baker S.E."/>
        </authorList>
    </citation>
    <scope>NUCLEOTIDE SEQUENCE [LARGE SCALE GENOMIC DNA]</scope>
    <source>
        <strain evidence="3 4">CBS 115572</strain>
    </source>
</reference>
<dbReference type="PANTHER" id="PTHR10039:SF14">
    <property type="entry name" value="NACHT DOMAIN-CONTAINING PROTEIN"/>
    <property type="match status" value="1"/>
</dbReference>
<proteinExistence type="predicted"/>
<organism evidence="3 4">
    <name type="scientific">Aspergillus sclerotioniger CBS 115572</name>
    <dbReference type="NCBI Taxonomy" id="1450535"/>
    <lineage>
        <taxon>Eukaryota</taxon>
        <taxon>Fungi</taxon>
        <taxon>Dikarya</taxon>
        <taxon>Ascomycota</taxon>
        <taxon>Pezizomycotina</taxon>
        <taxon>Eurotiomycetes</taxon>
        <taxon>Eurotiomycetidae</taxon>
        <taxon>Eurotiales</taxon>
        <taxon>Aspergillaceae</taxon>
        <taxon>Aspergillus</taxon>
        <taxon>Aspergillus subgen. Circumdati</taxon>
    </lineage>
</organism>
<dbReference type="Gene3D" id="3.40.50.300">
    <property type="entry name" value="P-loop containing nucleotide triphosphate hydrolases"/>
    <property type="match status" value="1"/>
</dbReference>
<dbReference type="GeneID" id="37119642"/>
<dbReference type="SUPFAM" id="SSF52540">
    <property type="entry name" value="P-loop containing nucleoside triphosphate hydrolases"/>
    <property type="match status" value="1"/>
</dbReference>
<sequence>MTTFNTLESSKSTIALYLQKKAGDTMNEINALERKHAEKLSMVQREHMILSSEWLRPNNTGYIYEDKSPGTCEWIWSTPEFVQWISSPSAPSRLLCVHGVNGCGKSMLARCTVREMREKKHQTLFFSFSGVDGDRKTLNSLARSLLYDLLVETSDEGIHSTVAALKGRNPMTTADLLAALLKSIESIGKPIYCVIDGVDECDDENNDQNRGLLKCVLDLVKLPNCHVALVGRPYALQTAVGLTPLIIEMNASMVKSDIERFIHDQLEKSPIPSAHGLKDEAVRTLCEKSDGMFLWVKFAIEDLREAILSVPTGVNWTSMLQLKELSQLPVLARWMQSRYTQSQRDNGAHSLPLEGLEMDEKLPHQRTLVLAITQFSLIPSTGPPR</sequence>
<accession>A0A317V8X3</accession>
<evidence type="ECO:0000256" key="1">
    <source>
        <dbReference type="ARBA" id="ARBA00022737"/>
    </source>
</evidence>
<dbReference type="Pfam" id="PF24883">
    <property type="entry name" value="NPHP3_N"/>
    <property type="match status" value="1"/>
</dbReference>
<comment type="caution">
    <text evidence="3">The sequence shown here is derived from an EMBL/GenBank/DDBJ whole genome shotgun (WGS) entry which is preliminary data.</text>
</comment>
<name>A0A317V8X3_9EURO</name>
<keyword evidence="4" id="KW-1185">Reference proteome</keyword>
<evidence type="ECO:0000259" key="2">
    <source>
        <dbReference type="PROSITE" id="PS50837"/>
    </source>
</evidence>
<feature type="domain" description="NACHT" evidence="2">
    <location>
        <begin position="93"/>
        <end position="235"/>
    </location>
</feature>
<dbReference type="AlphaFoldDB" id="A0A317V8X3"/>
<dbReference type="PROSITE" id="PS50837">
    <property type="entry name" value="NACHT"/>
    <property type="match status" value="1"/>
</dbReference>
<evidence type="ECO:0000313" key="4">
    <source>
        <dbReference type="Proteomes" id="UP000246702"/>
    </source>
</evidence>
<protein>
    <recommendedName>
        <fullName evidence="2">NACHT domain-containing protein</fullName>
    </recommendedName>
</protein>
<gene>
    <name evidence="3" type="ORF">BO94DRAFT_628644</name>
</gene>
<dbReference type="PANTHER" id="PTHR10039">
    <property type="entry name" value="AMELOGENIN"/>
    <property type="match status" value="1"/>
</dbReference>
<keyword evidence="1" id="KW-0677">Repeat</keyword>
<dbReference type="RefSeq" id="XP_025462173.1">
    <property type="nucleotide sequence ID" value="XM_025617499.1"/>
</dbReference>
<dbReference type="Proteomes" id="UP000246702">
    <property type="component" value="Unassembled WGS sequence"/>
</dbReference>